<accession>A0A3L5TQX4</accession>
<evidence type="ECO:0000313" key="2">
    <source>
        <dbReference type="EMBL" id="OPL21537.1"/>
    </source>
</evidence>
<sequence length="308" mass="35370">MHESAFIDIHANRTNLRNAASIVTTRQRMSRNGVLAIHNHSNLVCSMDRFFNSYPPAVVNQTTNNNSVRNTNRRNSYSSNGIIKQKPIVSELSELNRAEDKINLDKSIDKMQRYSSIIHRKTSPRTQSRRKRYKPSYNLPDQLDCGLNTATRQDVTGQNMTEQISASNHNPNNRIIDHQTMRSAAGFDSSCPVLIRTVDPNDETHIQSQSNTNIGEYRRDNELQPNSLPEAAISLIRSGHNEHNVRSALTRFYQTRGKSYPLIEFTYLRFYVICQTYISNLHYGHNRPTLSDLTHVLFVEMSCEIDEE</sequence>
<protein>
    <submittedName>
        <fullName evidence="2">Uncharacterized protein</fullName>
    </submittedName>
</protein>
<dbReference type="AlphaFoldDB" id="A0A3L5TQX4"/>
<evidence type="ECO:0000256" key="1">
    <source>
        <dbReference type="SAM" id="MobiDB-lite"/>
    </source>
</evidence>
<feature type="compositionally biased region" description="Basic residues" evidence="1">
    <location>
        <begin position="120"/>
        <end position="134"/>
    </location>
</feature>
<reference evidence="2 3" key="1">
    <citation type="journal article" date="2016" name="PLoS ONE">
        <title>A First Insight into the Genome of the Filter-Feeder Mussel Mytilus galloprovincialis.</title>
        <authorList>
            <person name="Murgarella M."/>
            <person name="Puiu D."/>
            <person name="Novoa B."/>
            <person name="Figueras A."/>
            <person name="Posada D."/>
            <person name="Canchaya C."/>
        </authorList>
    </citation>
    <scope>NUCLEOTIDE SEQUENCE [LARGE SCALE GENOMIC DNA]</scope>
    <source>
        <tissue evidence="2">Muscle</tissue>
    </source>
</reference>
<dbReference type="EMBL" id="KV590687">
    <property type="protein sequence ID" value="OPL21537.1"/>
    <property type="molecule type" value="Genomic_DNA"/>
</dbReference>
<gene>
    <name evidence="2" type="ORF">AM593_03620</name>
</gene>
<comment type="caution">
    <text evidence="2">The sequence shown here is derived from an EMBL/GenBank/DDBJ whole genome shotgun (WGS) entry which is preliminary data.</text>
</comment>
<dbReference type="Proteomes" id="UP000266721">
    <property type="component" value="Unassembled WGS sequence"/>
</dbReference>
<keyword evidence="3" id="KW-1185">Reference proteome</keyword>
<proteinExistence type="predicted"/>
<evidence type="ECO:0000313" key="3">
    <source>
        <dbReference type="Proteomes" id="UP000266721"/>
    </source>
</evidence>
<feature type="region of interest" description="Disordered" evidence="1">
    <location>
        <begin position="120"/>
        <end position="145"/>
    </location>
</feature>
<feature type="region of interest" description="Disordered" evidence="1">
    <location>
        <begin position="201"/>
        <end position="220"/>
    </location>
</feature>
<feature type="non-terminal residue" evidence="2">
    <location>
        <position position="1"/>
    </location>
</feature>
<organism evidence="2 3">
    <name type="scientific">Mytilus galloprovincialis</name>
    <name type="common">Mediterranean mussel</name>
    <dbReference type="NCBI Taxonomy" id="29158"/>
    <lineage>
        <taxon>Eukaryota</taxon>
        <taxon>Metazoa</taxon>
        <taxon>Spiralia</taxon>
        <taxon>Lophotrochozoa</taxon>
        <taxon>Mollusca</taxon>
        <taxon>Bivalvia</taxon>
        <taxon>Autobranchia</taxon>
        <taxon>Pteriomorphia</taxon>
        <taxon>Mytilida</taxon>
        <taxon>Mytiloidea</taxon>
        <taxon>Mytilidae</taxon>
        <taxon>Mytilinae</taxon>
        <taxon>Mytilus</taxon>
    </lineage>
</organism>
<name>A0A3L5TQX4_MYTGA</name>